<comment type="caution">
    <text evidence="1">The sequence shown here is derived from an EMBL/GenBank/DDBJ whole genome shotgun (WGS) entry which is preliminary data.</text>
</comment>
<sequence>MSAIKWLPSTDGLLPSTPPSNMFSNFIDTLGICNLSQFNSISNRHGKILDLILSNDSLFLSSCPDPLVPEDFHHPSLVFHFDFTMTDKLTTLSRIVYQYAKGNYDAIRSALSNTDWSSLLHDGNVDEVVGKFYTLLYQIRDAHIPQRRKKDYKFPPWYNTALIKLIKEKHKFFTKHKIYGNLCDLATFQLLRERVTEVEKCCYNSYIAKIESSINTNPKVFWSYIKSKRVSNNFPSTMSYIDSTRDSGQGICELFSSYFKSTFLDPSHSNNSMFHPNLSSYPTSSCDIRSIEIDPATVRKHLKSLDLNKSAGPDQLPALFIVKCADQLTFPITLLFQRSMCEGVVPSIWKSAFISPIHKKGPKDKVENYRPISKLCLIAKVFERIVYNQLYNTLHLSQAVVLSGFSSSWVEIPSGVPQGSLLGPLLFVIFINDINTCIHHSKYQLFADDMKIYKSITSPVDASLLQEDIWRISDYCKHNHLDLNISKCSVITFTLFTCLKCNKFIFIFHL</sequence>
<accession>A0ACC1DHK4</accession>
<evidence type="ECO:0000313" key="1">
    <source>
        <dbReference type="EMBL" id="KAJ0183234.1"/>
    </source>
</evidence>
<organism evidence="1 2">
    <name type="scientific">Dendrolimus kikuchii</name>
    <dbReference type="NCBI Taxonomy" id="765133"/>
    <lineage>
        <taxon>Eukaryota</taxon>
        <taxon>Metazoa</taxon>
        <taxon>Ecdysozoa</taxon>
        <taxon>Arthropoda</taxon>
        <taxon>Hexapoda</taxon>
        <taxon>Insecta</taxon>
        <taxon>Pterygota</taxon>
        <taxon>Neoptera</taxon>
        <taxon>Endopterygota</taxon>
        <taxon>Lepidoptera</taxon>
        <taxon>Glossata</taxon>
        <taxon>Ditrysia</taxon>
        <taxon>Bombycoidea</taxon>
        <taxon>Lasiocampidae</taxon>
        <taxon>Dendrolimus</taxon>
    </lineage>
</organism>
<keyword evidence="2" id="KW-1185">Reference proteome</keyword>
<dbReference type="Proteomes" id="UP000824533">
    <property type="component" value="Linkage Group LG02"/>
</dbReference>
<gene>
    <name evidence="1" type="ORF">K1T71_001210</name>
</gene>
<dbReference type="EMBL" id="CM034388">
    <property type="protein sequence ID" value="KAJ0183234.1"/>
    <property type="molecule type" value="Genomic_DNA"/>
</dbReference>
<evidence type="ECO:0000313" key="2">
    <source>
        <dbReference type="Proteomes" id="UP000824533"/>
    </source>
</evidence>
<proteinExistence type="predicted"/>
<reference evidence="1 2" key="1">
    <citation type="journal article" date="2021" name="Front. Genet.">
        <title>Chromosome-Level Genome Assembly Reveals Significant Gene Expansion in the Toll and IMD Signaling Pathways of Dendrolimus kikuchii.</title>
        <authorList>
            <person name="Zhou J."/>
            <person name="Wu P."/>
            <person name="Xiong Z."/>
            <person name="Liu N."/>
            <person name="Zhao N."/>
            <person name="Ji M."/>
            <person name="Qiu Y."/>
            <person name="Yang B."/>
        </authorList>
    </citation>
    <scope>NUCLEOTIDE SEQUENCE [LARGE SCALE GENOMIC DNA]</scope>
    <source>
        <strain evidence="1">Ann1</strain>
    </source>
</reference>
<protein>
    <submittedName>
        <fullName evidence="1">Uncharacterized protein</fullName>
    </submittedName>
</protein>
<name>A0ACC1DHK4_9NEOP</name>